<dbReference type="STRING" id="1440763.BJI69_09975"/>
<feature type="region of interest" description="Disordered" evidence="1">
    <location>
        <begin position="126"/>
        <end position="159"/>
    </location>
</feature>
<name>A0A1L3ESZ5_9GAMM</name>
<keyword evidence="2" id="KW-0812">Transmembrane</keyword>
<accession>A0A1L3ESZ5</accession>
<gene>
    <name evidence="3" type="ORF">BJI69_09975</name>
</gene>
<dbReference type="EMBL" id="CP017480">
    <property type="protein sequence ID" value="APG04193.1"/>
    <property type="molecule type" value="Genomic_DNA"/>
</dbReference>
<evidence type="ECO:0000256" key="1">
    <source>
        <dbReference type="SAM" id="MobiDB-lite"/>
    </source>
</evidence>
<dbReference type="InterPro" id="IPR016936">
    <property type="entry name" value="UCP029693"/>
</dbReference>
<dbReference type="RefSeq" id="WP_046969506.1">
    <property type="nucleotide sequence ID" value="NZ_CP017480.1"/>
</dbReference>
<reference evidence="4" key="1">
    <citation type="submission" date="2016-09" db="EMBL/GenBank/DDBJ databases">
        <authorList>
            <person name="Lysoe E."/>
        </authorList>
    </citation>
    <scope>NUCLEOTIDE SEQUENCE [LARGE SCALE GENOMIC DNA]</scope>
    <source>
        <strain evidence="4">LJ96T</strain>
    </source>
</reference>
<keyword evidence="4" id="KW-1185">Reference proteome</keyword>
<protein>
    <recommendedName>
        <fullName evidence="5">DUF2333 domain-containing protein</fullName>
    </recommendedName>
</protein>
<dbReference type="Pfam" id="PF10095">
    <property type="entry name" value="DUF2333"/>
    <property type="match status" value="1"/>
</dbReference>
<feature type="transmembrane region" description="Helical" evidence="2">
    <location>
        <begin position="21"/>
        <end position="41"/>
    </location>
</feature>
<keyword evidence="2" id="KW-0472">Membrane</keyword>
<evidence type="ECO:0000256" key="2">
    <source>
        <dbReference type="SAM" id="Phobius"/>
    </source>
</evidence>
<keyword evidence="2" id="KW-1133">Transmembrane helix</keyword>
<evidence type="ECO:0000313" key="3">
    <source>
        <dbReference type="EMBL" id="APG04193.1"/>
    </source>
</evidence>
<evidence type="ECO:0000313" key="4">
    <source>
        <dbReference type="Proteomes" id="UP000182987"/>
    </source>
</evidence>
<dbReference type="Proteomes" id="UP000182987">
    <property type="component" value="Chromosome"/>
</dbReference>
<evidence type="ECO:0008006" key="5">
    <source>
        <dbReference type="Google" id="ProtNLM"/>
    </source>
</evidence>
<dbReference type="PIRSF" id="PIRSF029693">
    <property type="entry name" value="UCP029693"/>
    <property type="match status" value="1"/>
</dbReference>
<dbReference type="AlphaFoldDB" id="A0A1L3ESZ5"/>
<dbReference type="KEGG" id="lrz:BJI69_09975"/>
<dbReference type="OrthoDB" id="5821246at2"/>
<sequence>MNATAAPSPSPSRRRRNPISLTVAIVIALLIVWVLFTMWWWDKEPEQFDPVAVTTAHMKEIGRPMATGAVTTYTLIESVQTLLDKHGGYLSNDKLPPGVFMDNIPNWEFGSLVASRDLAQALRNSFSRSQTQSTEDKDLGEADPLLNSPNDRWLLPSSESQYGKATDDLEKYLVRLSDSEDANAHFYARADNLADYLQTVSARLGSLSQRLSASVGQLKVDAAPNADVAGKAGQSKAVYVKTPWNKIDDNFYEARGYTWALLEQLKAIRHDFAPILRSKNADASLQQVIRELEESQKSLGSPVVLNGSPFGFFANHSLVMANYISRANAAIIDLRTLLGRG</sequence>
<proteinExistence type="predicted"/>
<organism evidence="3 4">
    <name type="scientific">Luteibacter rhizovicinus DSM 16549</name>
    <dbReference type="NCBI Taxonomy" id="1440763"/>
    <lineage>
        <taxon>Bacteria</taxon>
        <taxon>Pseudomonadati</taxon>
        <taxon>Pseudomonadota</taxon>
        <taxon>Gammaproteobacteria</taxon>
        <taxon>Lysobacterales</taxon>
        <taxon>Rhodanobacteraceae</taxon>
        <taxon>Luteibacter</taxon>
    </lineage>
</organism>